<keyword evidence="2" id="KW-1133">Transmembrane helix</keyword>
<evidence type="ECO:0000313" key="3">
    <source>
        <dbReference type="EMBL" id="PJI33040.1"/>
    </source>
</evidence>
<dbReference type="Proteomes" id="UP000242351">
    <property type="component" value="Unassembled WGS sequence"/>
</dbReference>
<evidence type="ECO:0008006" key="5">
    <source>
        <dbReference type="Google" id="ProtNLM"/>
    </source>
</evidence>
<evidence type="ECO:0000313" key="4">
    <source>
        <dbReference type="Proteomes" id="UP000242351"/>
    </source>
</evidence>
<keyword evidence="1" id="KW-0175">Coiled coil</keyword>
<reference evidence="3 4" key="1">
    <citation type="submission" date="2017-11" db="EMBL/GenBank/DDBJ databases">
        <authorList>
            <person name="Han C.G."/>
        </authorList>
    </citation>
    <scope>NUCLEOTIDE SEQUENCE [LARGE SCALE GENOMIC DNA]</scope>
    <source>
        <strain evidence="3 4">ANC 5347</strain>
    </source>
</reference>
<accession>A0A2H9UN10</accession>
<reference evidence="3 4" key="2">
    <citation type="submission" date="2017-12" db="EMBL/GenBank/DDBJ databases">
        <title>Revising the taxonomy of the Acinetobacter lwoffii group: the description of Acinetobacter pseudolwoffii sp. nov. and emended description of Acinetobacter lwoffii.</title>
        <authorList>
            <person name="Nemec A."/>
        </authorList>
    </citation>
    <scope>NUCLEOTIDE SEQUENCE [LARGE SCALE GENOMIC DNA]</scope>
    <source>
        <strain evidence="3 4">ANC 5347</strain>
    </source>
</reference>
<gene>
    <name evidence="3" type="ORF">CU320_05175</name>
</gene>
<sequence>MGSLRTDLWREKSSMNALIAEPIAKLIMALLIGLGIYFGIKHYNGLNQKIGRLETVLEEKQDLIDAQNQNFISLKKQVTEQAEAISSLQRVQEELKQNSEQRKINIQEIINNDQDAKTWAAQPVPDHIRRLFNNTQASAAK</sequence>
<feature type="transmembrane region" description="Helical" evidence="2">
    <location>
        <begin position="23"/>
        <end position="40"/>
    </location>
</feature>
<evidence type="ECO:0000256" key="1">
    <source>
        <dbReference type="SAM" id="Coils"/>
    </source>
</evidence>
<protein>
    <recommendedName>
        <fullName evidence="5">DUF2570 domain-containing protein</fullName>
    </recommendedName>
</protein>
<dbReference type="AlphaFoldDB" id="A0A2H9UN10"/>
<proteinExistence type="predicted"/>
<keyword evidence="2" id="KW-0472">Membrane</keyword>
<organism evidence="3 4">
    <name type="scientific">Acinetobacter pseudolwoffii</name>
    <dbReference type="NCBI Taxonomy" id="2053287"/>
    <lineage>
        <taxon>Bacteria</taxon>
        <taxon>Pseudomonadati</taxon>
        <taxon>Pseudomonadota</taxon>
        <taxon>Gammaproteobacteria</taxon>
        <taxon>Moraxellales</taxon>
        <taxon>Moraxellaceae</taxon>
        <taxon>Acinetobacter</taxon>
    </lineage>
</organism>
<name>A0A2H9UN10_9GAMM</name>
<keyword evidence="2" id="KW-0812">Transmembrane</keyword>
<comment type="caution">
    <text evidence="3">The sequence shown here is derived from an EMBL/GenBank/DDBJ whole genome shotgun (WGS) entry which is preliminary data.</text>
</comment>
<evidence type="ECO:0000256" key="2">
    <source>
        <dbReference type="SAM" id="Phobius"/>
    </source>
</evidence>
<dbReference type="EMBL" id="PGOZ01000004">
    <property type="protein sequence ID" value="PJI33040.1"/>
    <property type="molecule type" value="Genomic_DNA"/>
</dbReference>
<feature type="coiled-coil region" evidence="1">
    <location>
        <begin position="43"/>
        <end position="98"/>
    </location>
</feature>